<proteinExistence type="predicted"/>
<gene>
    <name evidence="3" type="ORF">N7G274_004835</name>
</gene>
<comment type="caution">
    <text evidence="3">The sequence shown here is derived from an EMBL/GenBank/DDBJ whole genome shotgun (WGS) entry which is preliminary data.</text>
</comment>
<dbReference type="SUPFAM" id="SSF56112">
    <property type="entry name" value="Protein kinase-like (PK-like)"/>
    <property type="match status" value="1"/>
</dbReference>
<dbReference type="Proteomes" id="UP001590950">
    <property type="component" value="Unassembled WGS sequence"/>
</dbReference>
<dbReference type="InterPro" id="IPR053083">
    <property type="entry name" value="TF_kinase-domain_protein"/>
</dbReference>
<feature type="domain" description="Protein kinase" evidence="2">
    <location>
        <begin position="120"/>
        <end position="519"/>
    </location>
</feature>
<reference evidence="3 4" key="1">
    <citation type="submission" date="2024-09" db="EMBL/GenBank/DDBJ databases">
        <title>Rethinking Asexuality: The Enigmatic Case of Functional Sexual Genes in Lepraria (Stereocaulaceae).</title>
        <authorList>
            <person name="Doellman M."/>
            <person name="Sun Y."/>
            <person name="Barcenas-Pena A."/>
            <person name="Lumbsch H.T."/>
            <person name="Grewe F."/>
        </authorList>
    </citation>
    <scope>NUCLEOTIDE SEQUENCE [LARGE SCALE GENOMIC DNA]</scope>
    <source>
        <strain evidence="3 4">Mercado 3170</strain>
    </source>
</reference>
<evidence type="ECO:0000256" key="1">
    <source>
        <dbReference type="SAM" id="MobiDB-lite"/>
    </source>
</evidence>
<feature type="compositionally biased region" description="Polar residues" evidence="1">
    <location>
        <begin position="392"/>
        <end position="401"/>
    </location>
</feature>
<evidence type="ECO:0000313" key="4">
    <source>
        <dbReference type="Proteomes" id="UP001590950"/>
    </source>
</evidence>
<dbReference type="InterPro" id="IPR011009">
    <property type="entry name" value="Kinase-like_dom_sf"/>
</dbReference>
<keyword evidence="4" id="KW-1185">Reference proteome</keyword>
<dbReference type="PANTHER" id="PTHR44305:SF24">
    <property type="entry name" value="TYROSINE-PROTEIN KINASE C03B1.5-RELATED"/>
    <property type="match status" value="1"/>
</dbReference>
<accession>A0ABR4ABV3</accession>
<dbReference type="Pfam" id="PF00069">
    <property type="entry name" value="Pkinase"/>
    <property type="match status" value="1"/>
</dbReference>
<dbReference type="PROSITE" id="PS50011">
    <property type="entry name" value="PROTEIN_KINASE_DOM"/>
    <property type="match status" value="1"/>
</dbReference>
<feature type="region of interest" description="Disordered" evidence="1">
    <location>
        <begin position="329"/>
        <end position="404"/>
    </location>
</feature>
<sequence length="802" mass="89576">MTAWWTTERIEATVNQAYLERELGSKRHVDALHSVLAFGDGLTDDTYLDWILEKSPRVFLILNQIGVPEKVFEAIDRSLADDDLPLTQDSLWELNLFGGKSETLDKKFYREQFNFLIHELEPGGHVDYGTWEVVPVEVTAKRPGIAAHPSSDRVKVQNQVYTRKKVATLGDNGIDEMHFLMQLKALTTIHHPHLISVWATYSQDDFNYILLTPPTEMTLKNFLDEPPKAFKALEKYERRYIFLTWTHCLTSALAYLHDGGFSHQTLRPSAITIDHKSSIYIGDYSAIKALDVTDTSQPYSSELYDYSPPENWVRKPCLHETAALKTILPGGGRTARRIPKPTDVDPKDKLALPPPSPAPTTRRGSKSASSGSSGATRPRNAVITTFAPPQRAPSSSGASSTHNKRAYSSDVFSLTTIHLTLISMILQHTPKSFASFRCRLNRQAGRGNAPPDSSFHKNLPQVTKWIDMLAKEAGQREKKDMKFWGSIVELVQLCRLGIQKEAKDRIHTKDLEKKWGGWVDWGLGRKRKCTCTCGNPLTQPIDMDHTFSEEEPTSKYQLLKKTGYGHGKFKEQEKRKLSLPTDHSVDLGGGTVRPASNSSYKDSPVWGLGDLSHLHTGMLRSPSVISTQDSMIWGSGEAPHFSPPSTTGARPTTSANENVNGYASSIWGLGDVETAEQPPPINMNMKEKITNVIEKNFKSSPIPSHGRGLHQSHTRTQQKMSKPNTRTPSRLHPDTHLQPRSQPVSQPQSRPDSYTGSNIGRGTEGTVKESEDSGNESEGVRADWPLPVTRVESLTLEHSERR</sequence>
<organism evidence="3 4">
    <name type="scientific">Stereocaulon virgatum</name>
    <dbReference type="NCBI Taxonomy" id="373712"/>
    <lineage>
        <taxon>Eukaryota</taxon>
        <taxon>Fungi</taxon>
        <taxon>Dikarya</taxon>
        <taxon>Ascomycota</taxon>
        <taxon>Pezizomycotina</taxon>
        <taxon>Lecanoromycetes</taxon>
        <taxon>OSLEUM clade</taxon>
        <taxon>Lecanoromycetidae</taxon>
        <taxon>Lecanorales</taxon>
        <taxon>Lecanorineae</taxon>
        <taxon>Stereocaulaceae</taxon>
        <taxon>Stereocaulon</taxon>
    </lineage>
</organism>
<feature type="compositionally biased region" description="Polar residues" evidence="1">
    <location>
        <begin position="643"/>
        <end position="657"/>
    </location>
</feature>
<protein>
    <recommendedName>
        <fullName evidence="2">Protein kinase domain-containing protein</fullName>
    </recommendedName>
</protein>
<dbReference type="InterPro" id="IPR000719">
    <property type="entry name" value="Prot_kinase_dom"/>
</dbReference>
<feature type="compositionally biased region" description="Low complexity" evidence="1">
    <location>
        <begin position="738"/>
        <end position="753"/>
    </location>
</feature>
<feature type="region of interest" description="Disordered" evidence="1">
    <location>
        <begin position="636"/>
        <end position="657"/>
    </location>
</feature>
<name>A0ABR4ABV3_9LECA</name>
<dbReference type="PANTHER" id="PTHR44305">
    <property type="entry name" value="SI:DKEY-192D15.2-RELATED"/>
    <property type="match status" value="1"/>
</dbReference>
<feature type="region of interest" description="Disordered" evidence="1">
    <location>
        <begin position="697"/>
        <end position="802"/>
    </location>
</feature>
<evidence type="ECO:0000313" key="3">
    <source>
        <dbReference type="EMBL" id="KAL2042346.1"/>
    </source>
</evidence>
<feature type="compositionally biased region" description="Basic and acidic residues" evidence="1">
    <location>
        <begin position="340"/>
        <end position="350"/>
    </location>
</feature>
<evidence type="ECO:0000259" key="2">
    <source>
        <dbReference type="PROSITE" id="PS50011"/>
    </source>
</evidence>
<dbReference type="Gene3D" id="1.10.510.10">
    <property type="entry name" value="Transferase(Phosphotransferase) domain 1"/>
    <property type="match status" value="1"/>
</dbReference>
<dbReference type="EMBL" id="JBEFKJ010000014">
    <property type="protein sequence ID" value="KAL2042346.1"/>
    <property type="molecule type" value="Genomic_DNA"/>
</dbReference>
<feature type="region of interest" description="Disordered" evidence="1">
    <location>
        <begin position="570"/>
        <end position="600"/>
    </location>
</feature>
<feature type="compositionally biased region" description="Polar residues" evidence="1">
    <location>
        <begin position="714"/>
        <end position="728"/>
    </location>
</feature>
<feature type="compositionally biased region" description="Low complexity" evidence="1">
    <location>
        <begin position="359"/>
        <end position="377"/>
    </location>
</feature>